<name>A0A1T4R7C0_VIBCI</name>
<dbReference type="GO" id="GO:0003746">
    <property type="term" value="F:translation elongation factor activity"/>
    <property type="evidence" value="ECO:0007669"/>
    <property type="project" value="UniProtKB-KW"/>
</dbReference>
<gene>
    <name evidence="2" type="ORF">SAMN02745782_02480</name>
</gene>
<dbReference type="GO" id="GO:0003677">
    <property type="term" value="F:DNA binding"/>
    <property type="evidence" value="ECO:0007669"/>
    <property type="project" value="InterPro"/>
</dbReference>
<keyword evidence="2" id="KW-0251">Elongation factor</keyword>
<feature type="domain" description="Transcription elongation factor GreA/GreB C-terminal" evidence="1">
    <location>
        <begin position="51"/>
        <end position="122"/>
    </location>
</feature>
<evidence type="ECO:0000313" key="2">
    <source>
        <dbReference type="EMBL" id="SKA11819.1"/>
    </source>
</evidence>
<dbReference type="GO" id="GO:0032784">
    <property type="term" value="P:regulation of DNA-templated transcription elongation"/>
    <property type="evidence" value="ECO:0007669"/>
    <property type="project" value="InterPro"/>
</dbReference>
<dbReference type="InterPro" id="IPR036953">
    <property type="entry name" value="GreA/GreB_C_sf"/>
</dbReference>
<dbReference type="InterPro" id="IPR001437">
    <property type="entry name" value="Tscrpt_elong_fac_GreA/B_C"/>
</dbReference>
<dbReference type="Gene3D" id="3.10.50.30">
    <property type="entry name" value="Transcription elongation factor, GreA/GreB, C-terminal domain"/>
    <property type="match status" value="1"/>
</dbReference>
<dbReference type="AlphaFoldDB" id="A0A1T4R7C0"/>
<proteinExistence type="predicted"/>
<dbReference type="STRING" id="1123491.SAMN02745782_02480"/>
<dbReference type="EMBL" id="FUXB01000012">
    <property type="protein sequence ID" value="SKA11819.1"/>
    <property type="molecule type" value="Genomic_DNA"/>
</dbReference>
<dbReference type="OrthoDB" id="5905571at2"/>
<keyword evidence="3" id="KW-1185">Reference proteome</keyword>
<dbReference type="RefSeq" id="WP_078926829.1">
    <property type="nucleotide sequence ID" value="NZ_FUXB01000012.1"/>
</dbReference>
<keyword evidence="2" id="KW-0648">Protein biosynthesis</keyword>
<reference evidence="3" key="1">
    <citation type="submission" date="2017-02" db="EMBL/GenBank/DDBJ databases">
        <authorList>
            <person name="Varghese N."/>
            <person name="Submissions S."/>
        </authorList>
    </citation>
    <scope>NUCLEOTIDE SEQUENCE [LARGE SCALE GENOMIC DNA]</scope>
    <source>
        <strain evidence="3">DSM 19608</strain>
    </source>
</reference>
<evidence type="ECO:0000313" key="3">
    <source>
        <dbReference type="Proteomes" id="UP000190834"/>
    </source>
</evidence>
<protein>
    <submittedName>
        <fullName evidence="2">Transcription elongation factor, GreA/GreB, C-term</fullName>
    </submittedName>
</protein>
<evidence type="ECO:0000259" key="1">
    <source>
        <dbReference type="Pfam" id="PF01272"/>
    </source>
</evidence>
<dbReference type="SUPFAM" id="SSF54534">
    <property type="entry name" value="FKBP-like"/>
    <property type="match status" value="1"/>
</dbReference>
<organism evidence="2 3">
    <name type="scientific">Vibrio cincinnatiensis DSM 19608</name>
    <dbReference type="NCBI Taxonomy" id="1123491"/>
    <lineage>
        <taxon>Bacteria</taxon>
        <taxon>Pseudomonadati</taxon>
        <taxon>Pseudomonadota</taxon>
        <taxon>Gammaproteobacteria</taxon>
        <taxon>Vibrionales</taxon>
        <taxon>Vibrionaceae</taxon>
        <taxon>Vibrio</taxon>
    </lineage>
</organism>
<dbReference type="Pfam" id="PF01272">
    <property type="entry name" value="GreA_GreB"/>
    <property type="match status" value="1"/>
</dbReference>
<sequence length="141" mass="16422">MLYRLYLSWLHALRMWWLTSEFVTYQSPMILQQLLDRQEKYNHAICCNSARIGLGDTVHLIDSKYYYPFQVTLVPDHRCDRSVGYIAVDSYLGSALFGRAEQDSLELIILGQRRRFTITQVTRKSNLSARADFTCGCLLCQ</sequence>
<dbReference type="GeneID" id="70582350"/>
<accession>A0A1T4R7C0</accession>
<dbReference type="Proteomes" id="UP000190834">
    <property type="component" value="Unassembled WGS sequence"/>
</dbReference>